<comment type="similarity">
    <text evidence="1">Belongs to the thiolase-like superfamily. Chalcone/stilbene synthases family.</text>
</comment>
<sequence>MSPTLCRPALWVPENTISLKETLNLCRTLHSSHEKLRAVLRMIENTGVKKRHIVQPIDATLRHPGVEARTEIYQRETRRNLPGVVDEALRSANLGKNDIDAIVYVSCTGFTMPPMTTWMINELGFRSDVRQIPMAQLGCAAGGAAINRAHDFCLAYPEANVLIVTSEFCSLCYQPTDSDVGTLLSNGLFGDAIAAAVVRGEGGTGMRLSRNSAYLVPDTEEWISYKVKETGYHFRLDRRVPGTMSMIAPTLSQFAKEQDWDVSSLDFYVIHAGGPRILDDLSDLLGVPADAFRHSRGVLSDYGNIASAVVLAVLQRFFDDGSVPNGGRGMVAGFGPGITAEISLGTWTARAEREEPGETTAQPHHGAGQTAPFRPKLIAG</sequence>
<evidence type="ECO:0000256" key="1">
    <source>
        <dbReference type="ARBA" id="ARBA00005531"/>
    </source>
</evidence>
<evidence type="ECO:0000256" key="3">
    <source>
        <dbReference type="ARBA" id="ARBA00023315"/>
    </source>
</evidence>
<proteinExistence type="inferred from homology"/>
<dbReference type="Gene3D" id="3.40.47.10">
    <property type="match status" value="2"/>
</dbReference>
<dbReference type="InterPro" id="IPR012328">
    <property type="entry name" value="Chalcone/stilbene_synt_C"/>
</dbReference>
<evidence type="ECO:0000259" key="7">
    <source>
        <dbReference type="Pfam" id="PF02797"/>
    </source>
</evidence>
<dbReference type="PANTHER" id="PTHR11877">
    <property type="entry name" value="HYDROXYMETHYLGLUTARYL-COA SYNTHASE"/>
    <property type="match status" value="1"/>
</dbReference>
<dbReference type="SUPFAM" id="SSF53901">
    <property type="entry name" value="Thiolase-like"/>
    <property type="match status" value="2"/>
</dbReference>
<keyword evidence="3" id="KW-0012">Acyltransferase</keyword>
<dbReference type="InterPro" id="IPR001099">
    <property type="entry name" value="Chalcone/stilbene_synt_N"/>
</dbReference>
<accession>A0A917XPZ0</accession>
<dbReference type="PIRSF" id="PIRSF000451">
    <property type="entry name" value="PKS_III"/>
    <property type="match status" value="1"/>
</dbReference>
<evidence type="ECO:0000256" key="2">
    <source>
        <dbReference type="ARBA" id="ARBA00022679"/>
    </source>
</evidence>
<keyword evidence="9" id="KW-1185">Reference proteome</keyword>
<dbReference type="PANTHER" id="PTHR11877:SF99">
    <property type="entry name" value="1,3,6,8-TETRAHYDROXYNAPHTHALENE SYNTHASE"/>
    <property type="match status" value="1"/>
</dbReference>
<feature type="active site" description="Acyl-thioester intermediate" evidence="4">
    <location>
        <position position="139"/>
    </location>
</feature>
<reference evidence="8" key="1">
    <citation type="journal article" date="2014" name="Int. J. Syst. Evol. Microbiol.">
        <title>Complete genome sequence of Corynebacterium casei LMG S-19264T (=DSM 44701T), isolated from a smear-ripened cheese.</title>
        <authorList>
            <consortium name="US DOE Joint Genome Institute (JGI-PGF)"/>
            <person name="Walter F."/>
            <person name="Albersmeier A."/>
            <person name="Kalinowski J."/>
            <person name="Ruckert C."/>
        </authorList>
    </citation>
    <scope>NUCLEOTIDE SEQUENCE</scope>
    <source>
        <strain evidence="8">CGMCC 4.7110</strain>
    </source>
</reference>
<protein>
    <submittedName>
        <fullName evidence="8">1,3,6,8-tetrahydroxynaphthalene synthase</fullName>
    </submittedName>
</protein>
<feature type="domain" description="Chalcone/stilbene synthase N-terminal" evidence="6">
    <location>
        <begin position="30"/>
        <end position="198"/>
    </location>
</feature>
<organism evidence="8 9">
    <name type="scientific">Streptomyces fuscichromogenes</name>
    <dbReference type="NCBI Taxonomy" id="1324013"/>
    <lineage>
        <taxon>Bacteria</taxon>
        <taxon>Bacillati</taxon>
        <taxon>Actinomycetota</taxon>
        <taxon>Actinomycetes</taxon>
        <taxon>Kitasatosporales</taxon>
        <taxon>Streptomycetaceae</taxon>
        <taxon>Streptomyces</taxon>
    </lineage>
</organism>
<dbReference type="RefSeq" id="WP_189269468.1">
    <property type="nucleotide sequence ID" value="NZ_BMML01000048.1"/>
</dbReference>
<dbReference type="GO" id="GO:0030639">
    <property type="term" value="P:polyketide biosynthetic process"/>
    <property type="evidence" value="ECO:0007669"/>
    <property type="project" value="TreeGrafter"/>
</dbReference>
<dbReference type="Pfam" id="PF00195">
    <property type="entry name" value="Chal_sti_synt_N"/>
    <property type="match status" value="1"/>
</dbReference>
<evidence type="ECO:0000313" key="8">
    <source>
        <dbReference type="EMBL" id="GGN45665.1"/>
    </source>
</evidence>
<feature type="region of interest" description="Disordered" evidence="5">
    <location>
        <begin position="351"/>
        <end position="380"/>
    </location>
</feature>
<dbReference type="CDD" id="cd00831">
    <property type="entry name" value="CHS_like"/>
    <property type="match status" value="1"/>
</dbReference>
<dbReference type="InterPro" id="IPR016039">
    <property type="entry name" value="Thiolase-like"/>
</dbReference>
<gene>
    <name evidence="8" type="ORF">GCM10011578_097840</name>
</gene>
<dbReference type="EMBL" id="BMML01000048">
    <property type="protein sequence ID" value="GGN45665.1"/>
    <property type="molecule type" value="Genomic_DNA"/>
</dbReference>
<evidence type="ECO:0000256" key="4">
    <source>
        <dbReference type="PIRSR" id="PIRSR000451-1"/>
    </source>
</evidence>
<dbReference type="Proteomes" id="UP000653411">
    <property type="component" value="Unassembled WGS sequence"/>
</dbReference>
<reference evidence="8" key="2">
    <citation type="submission" date="2020-09" db="EMBL/GenBank/DDBJ databases">
        <authorList>
            <person name="Sun Q."/>
            <person name="Zhou Y."/>
        </authorList>
    </citation>
    <scope>NUCLEOTIDE SEQUENCE</scope>
    <source>
        <strain evidence="8">CGMCC 4.7110</strain>
    </source>
</reference>
<dbReference type="InterPro" id="IPR011141">
    <property type="entry name" value="Polyketide_synthase_type-III"/>
</dbReference>
<evidence type="ECO:0000259" key="6">
    <source>
        <dbReference type="Pfam" id="PF00195"/>
    </source>
</evidence>
<feature type="domain" description="Chalcone/stilbene synthase C-terminal" evidence="7">
    <location>
        <begin position="212"/>
        <end position="341"/>
    </location>
</feature>
<evidence type="ECO:0000313" key="9">
    <source>
        <dbReference type="Proteomes" id="UP000653411"/>
    </source>
</evidence>
<name>A0A917XPZ0_9ACTN</name>
<dbReference type="GO" id="GO:0016747">
    <property type="term" value="F:acyltransferase activity, transferring groups other than amino-acyl groups"/>
    <property type="evidence" value="ECO:0007669"/>
    <property type="project" value="InterPro"/>
</dbReference>
<dbReference type="Pfam" id="PF02797">
    <property type="entry name" value="Chal_sti_synt_C"/>
    <property type="match status" value="1"/>
</dbReference>
<evidence type="ECO:0000256" key="5">
    <source>
        <dbReference type="SAM" id="MobiDB-lite"/>
    </source>
</evidence>
<comment type="caution">
    <text evidence="8">The sequence shown here is derived from an EMBL/GenBank/DDBJ whole genome shotgun (WGS) entry which is preliminary data.</text>
</comment>
<dbReference type="AlphaFoldDB" id="A0A917XPZ0"/>
<keyword evidence="2" id="KW-0808">Transferase</keyword>